<dbReference type="Gramene" id="QL10p021324:mrna">
    <property type="protein sequence ID" value="QL10p021324:mrna"/>
    <property type="gene ID" value="QL10p021324"/>
</dbReference>
<dbReference type="InterPro" id="IPR038804">
    <property type="entry name" value="RGF3"/>
</dbReference>
<evidence type="ECO:0000313" key="2">
    <source>
        <dbReference type="EnsemblPlants" id="QL10p021324:mrna"/>
    </source>
</evidence>
<keyword evidence="1" id="KW-0732">Signal</keyword>
<evidence type="ECO:0000313" key="3">
    <source>
        <dbReference type="Proteomes" id="UP000594261"/>
    </source>
</evidence>
<feature type="signal peptide" evidence="1">
    <location>
        <begin position="1"/>
        <end position="23"/>
    </location>
</feature>
<proteinExistence type="predicted"/>
<dbReference type="GO" id="GO:0008083">
    <property type="term" value="F:growth factor activity"/>
    <property type="evidence" value="ECO:0007669"/>
    <property type="project" value="InterPro"/>
</dbReference>
<dbReference type="GO" id="GO:0008284">
    <property type="term" value="P:positive regulation of cell population proliferation"/>
    <property type="evidence" value="ECO:0007669"/>
    <property type="project" value="TreeGrafter"/>
</dbReference>
<dbReference type="GO" id="GO:0030154">
    <property type="term" value="P:cell differentiation"/>
    <property type="evidence" value="ECO:0007669"/>
    <property type="project" value="TreeGrafter"/>
</dbReference>
<dbReference type="GO" id="GO:0010082">
    <property type="term" value="P:regulation of root meristem growth"/>
    <property type="evidence" value="ECO:0007669"/>
    <property type="project" value="InterPro"/>
</dbReference>
<keyword evidence="3" id="KW-1185">Reference proteome</keyword>
<dbReference type="OMA" id="NSCATII"/>
<evidence type="ECO:0000256" key="1">
    <source>
        <dbReference type="SAM" id="SignalP"/>
    </source>
</evidence>
<dbReference type="Proteomes" id="UP000594261">
    <property type="component" value="Chromosome 10"/>
</dbReference>
<reference evidence="2 3" key="1">
    <citation type="journal article" date="2016" name="G3 (Bethesda)">
        <title>First Draft Assembly and Annotation of the Genome of a California Endemic Oak Quercus lobata Nee (Fagaceae).</title>
        <authorList>
            <person name="Sork V.L."/>
            <person name="Fitz-Gibbon S.T."/>
            <person name="Puiu D."/>
            <person name="Crepeau M."/>
            <person name="Gugger P.F."/>
            <person name="Sherman R."/>
            <person name="Stevens K."/>
            <person name="Langley C.H."/>
            <person name="Pellegrini M."/>
            <person name="Salzberg S.L."/>
        </authorList>
    </citation>
    <scope>NUCLEOTIDE SEQUENCE [LARGE SCALE GENOMIC DNA]</scope>
    <source>
        <strain evidence="2 3">cv. SW786</strain>
    </source>
</reference>
<dbReference type="EMBL" id="LRBV02000010">
    <property type="status" value="NOT_ANNOTATED_CDS"/>
    <property type="molecule type" value="Genomic_DNA"/>
</dbReference>
<feature type="chain" id="PRO_5029880736" evidence="1">
    <location>
        <begin position="24"/>
        <end position="152"/>
    </location>
</feature>
<dbReference type="PANTHER" id="PTHR36313">
    <property type="entry name" value="ROOT MERISTEM GROWTH FACTOR 2"/>
    <property type="match status" value="1"/>
</dbReference>
<dbReference type="EnsemblPlants" id="QL10p021324:mrna">
    <property type="protein sequence ID" value="QL10p021324:mrna"/>
    <property type="gene ID" value="QL10p021324"/>
</dbReference>
<dbReference type="PANTHER" id="PTHR36313:SF2">
    <property type="match status" value="1"/>
</dbReference>
<reference evidence="2" key="2">
    <citation type="submission" date="2021-01" db="UniProtKB">
        <authorList>
            <consortium name="EnsemblPlants"/>
        </authorList>
    </citation>
    <scope>IDENTIFICATION</scope>
</reference>
<dbReference type="InParanoid" id="A0A7N2MPX6"/>
<dbReference type="AlphaFoldDB" id="A0A7N2MPX6"/>
<dbReference type="GO" id="GO:0005615">
    <property type="term" value="C:extracellular space"/>
    <property type="evidence" value="ECO:0007669"/>
    <property type="project" value="TreeGrafter"/>
</dbReference>
<organism evidence="2 3">
    <name type="scientific">Quercus lobata</name>
    <name type="common">Valley oak</name>
    <dbReference type="NCBI Taxonomy" id="97700"/>
    <lineage>
        <taxon>Eukaryota</taxon>
        <taxon>Viridiplantae</taxon>
        <taxon>Streptophyta</taxon>
        <taxon>Embryophyta</taxon>
        <taxon>Tracheophyta</taxon>
        <taxon>Spermatophyta</taxon>
        <taxon>Magnoliopsida</taxon>
        <taxon>eudicotyledons</taxon>
        <taxon>Gunneridae</taxon>
        <taxon>Pentapetalae</taxon>
        <taxon>rosids</taxon>
        <taxon>fabids</taxon>
        <taxon>Fagales</taxon>
        <taxon>Fagaceae</taxon>
        <taxon>Quercus</taxon>
    </lineage>
</organism>
<name>A0A7N2MPX6_QUELO</name>
<accession>A0A7N2MPX6</accession>
<protein>
    <submittedName>
        <fullName evidence="2">Uncharacterized protein</fullName>
    </submittedName>
</protein>
<dbReference type="GO" id="GO:0010628">
    <property type="term" value="P:positive regulation of gene expression"/>
    <property type="evidence" value="ECO:0007669"/>
    <property type="project" value="TreeGrafter"/>
</dbReference>
<sequence>MASIRFTSFIVMLILLHVRETSAQTKALGEVPVTDKSSLPTDRKSPMNVEKETYDGVLAPADVGNARLRGRKMMIKRVLGIVKEEGLKGEDSKNIKGAVPSVGNCNHEGKGVLNVNCKLRKRGPKPMDVKMAGFVAFNADYHVPRSHPPKNN</sequence>